<reference evidence="3 4" key="1">
    <citation type="submission" date="2019-08" db="EMBL/GenBank/DDBJ databases">
        <title>Archangium and Cystobacter genomes.</title>
        <authorList>
            <person name="Chen I.-C.K."/>
            <person name="Wielgoss S."/>
        </authorList>
    </citation>
    <scope>NUCLEOTIDE SEQUENCE [LARGE SCALE GENOMIC DNA]</scope>
    <source>
        <strain evidence="3 4">Cbm 6</strain>
    </source>
</reference>
<feature type="domain" description="eCIS core" evidence="2">
    <location>
        <begin position="65"/>
        <end position="118"/>
    </location>
</feature>
<dbReference type="Proteomes" id="UP001611383">
    <property type="component" value="Chromosome"/>
</dbReference>
<evidence type="ECO:0000313" key="3">
    <source>
        <dbReference type="EMBL" id="WNG44817.1"/>
    </source>
</evidence>
<evidence type="ECO:0000313" key="4">
    <source>
        <dbReference type="Proteomes" id="UP001611383"/>
    </source>
</evidence>
<organism evidence="3 4">
    <name type="scientific">Archangium minus</name>
    <dbReference type="NCBI Taxonomy" id="83450"/>
    <lineage>
        <taxon>Bacteria</taxon>
        <taxon>Pseudomonadati</taxon>
        <taxon>Myxococcota</taxon>
        <taxon>Myxococcia</taxon>
        <taxon>Myxococcales</taxon>
        <taxon>Cystobacterineae</taxon>
        <taxon>Archangiaceae</taxon>
        <taxon>Archangium</taxon>
    </lineage>
</organism>
<name>A0ABY9WPU8_9BACT</name>
<accession>A0ABY9WPU8</accession>
<evidence type="ECO:0000256" key="1">
    <source>
        <dbReference type="SAM" id="MobiDB-lite"/>
    </source>
</evidence>
<evidence type="ECO:0000259" key="2">
    <source>
        <dbReference type="Pfam" id="PF13699"/>
    </source>
</evidence>
<protein>
    <submittedName>
        <fullName evidence="3">DUF4157 domain-containing protein</fullName>
    </submittedName>
</protein>
<dbReference type="Pfam" id="PF13699">
    <property type="entry name" value="eCIS_core"/>
    <property type="match status" value="1"/>
</dbReference>
<keyword evidence="4" id="KW-1185">Reference proteome</keyword>
<gene>
    <name evidence="3" type="ORF">F0U60_12485</name>
</gene>
<dbReference type="InterPro" id="IPR025295">
    <property type="entry name" value="eCIS_core_dom"/>
</dbReference>
<sequence>MKRGTLEVSTPGRGGPFHQVHLPGRGVRGQTSTFAARRNVPPSSESRRDTLPPIVGEVLRSEGRPLDSSLRADFEPRFGHDFSRVRVHADGIADASARAVDARAYTVGRDIVFRSGTSSAPTCRTCGAMFGRAGCGATRCTTRRSRTRE</sequence>
<feature type="region of interest" description="Disordered" evidence="1">
    <location>
        <begin position="23"/>
        <end position="54"/>
    </location>
</feature>
<proteinExistence type="predicted"/>
<dbReference type="EMBL" id="CP043494">
    <property type="protein sequence ID" value="WNG44817.1"/>
    <property type="molecule type" value="Genomic_DNA"/>
</dbReference>